<evidence type="ECO:0000313" key="13">
    <source>
        <dbReference type="EMBL" id="KAL0830240.1"/>
    </source>
</evidence>
<feature type="transmembrane region" description="Helical" evidence="11">
    <location>
        <begin position="773"/>
        <end position="798"/>
    </location>
</feature>
<keyword evidence="7" id="KW-0675">Receptor</keyword>
<comment type="caution">
    <text evidence="13">The sequence shown here is derived from an EMBL/GenBank/DDBJ whole genome shotgun (WGS) entry which is preliminary data.</text>
</comment>
<evidence type="ECO:0000256" key="1">
    <source>
        <dbReference type="ARBA" id="ARBA00004651"/>
    </source>
</evidence>
<feature type="transmembrane region" description="Helical" evidence="11">
    <location>
        <begin position="667"/>
        <end position="686"/>
    </location>
</feature>
<keyword evidence="9" id="KW-0807">Transducer</keyword>
<keyword evidence="5" id="KW-0297">G-protein coupled receptor</keyword>
<dbReference type="InterPro" id="IPR011500">
    <property type="entry name" value="GPCR_3_9-Cys_dom"/>
</dbReference>
<dbReference type="PROSITE" id="PS00979">
    <property type="entry name" value="G_PROTEIN_RECEP_F3_1"/>
    <property type="match status" value="1"/>
</dbReference>
<keyword evidence="8" id="KW-0325">Glycoprotein</keyword>
<dbReference type="Pfam" id="PF00003">
    <property type="entry name" value="7tm_3"/>
    <property type="match status" value="1"/>
</dbReference>
<evidence type="ECO:0000259" key="12">
    <source>
        <dbReference type="PROSITE" id="PS50259"/>
    </source>
</evidence>
<feature type="transmembrane region" description="Helical" evidence="11">
    <location>
        <begin position="587"/>
        <end position="607"/>
    </location>
</feature>
<dbReference type="InterPro" id="IPR050726">
    <property type="entry name" value="mGluR"/>
</dbReference>
<dbReference type="Gene3D" id="3.40.50.2300">
    <property type="match status" value="2"/>
</dbReference>
<dbReference type="Gene3D" id="2.10.50.30">
    <property type="entry name" value="GPCR, family 3, nine cysteines domain"/>
    <property type="match status" value="1"/>
</dbReference>
<comment type="subcellular location">
    <subcellularLocation>
        <location evidence="1">Cell membrane</location>
        <topology evidence="1">Multi-pass membrane protein</topology>
    </subcellularLocation>
</comment>
<feature type="transmembrane region" description="Helical" evidence="11">
    <location>
        <begin position="613"/>
        <end position="636"/>
    </location>
</feature>
<dbReference type="GO" id="GO:0004930">
    <property type="term" value="F:G protein-coupled receptor activity"/>
    <property type="evidence" value="ECO:0007669"/>
    <property type="project" value="UniProtKB-KW"/>
</dbReference>
<feature type="domain" description="G-protein coupled receptors family 3 profile" evidence="12">
    <location>
        <begin position="563"/>
        <end position="815"/>
    </location>
</feature>
<keyword evidence="3 11" id="KW-0812">Transmembrane</keyword>
<dbReference type="PANTHER" id="PTHR24060">
    <property type="entry name" value="METABOTROPIC GLUTAMATE RECEPTOR"/>
    <property type="match status" value="1"/>
</dbReference>
<keyword evidence="4 11" id="KW-1133">Transmembrane helix</keyword>
<feature type="transmembrane region" description="Helical" evidence="11">
    <location>
        <begin position="551"/>
        <end position="575"/>
    </location>
</feature>
<evidence type="ECO:0000256" key="9">
    <source>
        <dbReference type="ARBA" id="ARBA00023224"/>
    </source>
</evidence>
<evidence type="ECO:0000256" key="8">
    <source>
        <dbReference type="ARBA" id="ARBA00023180"/>
    </source>
</evidence>
<feature type="transmembrane region" description="Helical" evidence="11">
    <location>
        <begin position="747"/>
        <end position="767"/>
    </location>
</feature>
<evidence type="ECO:0000313" key="14">
    <source>
        <dbReference type="Proteomes" id="UP001549921"/>
    </source>
</evidence>
<keyword evidence="6 11" id="KW-0472">Membrane</keyword>
<proteinExistence type="predicted"/>
<feature type="transmembrane region" description="Helical" evidence="11">
    <location>
        <begin position="718"/>
        <end position="735"/>
    </location>
</feature>
<dbReference type="InterPro" id="IPR000337">
    <property type="entry name" value="GPCR_3"/>
</dbReference>
<evidence type="ECO:0000256" key="11">
    <source>
        <dbReference type="SAM" id="Phobius"/>
    </source>
</evidence>
<dbReference type="Proteomes" id="UP001549921">
    <property type="component" value="Unassembled WGS sequence"/>
</dbReference>
<dbReference type="AlphaFoldDB" id="A0ABD0SX19"/>
<evidence type="ECO:0000256" key="5">
    <source>
        <dbReference type="ARBA" id="ARBA00023040"/>
    </source>
</evidence>
<organism evidence="13 14">
    <name type="scientific">Loxostege sticticalis</name>
    <name type="common">Beet webworm moth</name>
    <dbReference type="NCBI Taxonomy" id="481309"/>
    <lineage>
        <taxon>Eukaryota</taxon>
        <taxon>Metazoa</taxon>
        <taxon>Ecdysozoa</taxon>
        <taxon>Arthropoda</taxon>
        <taxon>Hexapoda</taxon>
        <taxon>Insecta</taxon>
        <taxon>Pterygota</taxon>
        <taxon>Neoptera</taxon>
        <taxon>Endopterygota</taxon>
        <taxon>Lepidoptera</taxon>
        <taxon>Glossata</taxon>
        <taxon>Ditrysia</taxon>
        <taxon>Pyraloidea</taxon>
        <taxon>Crambidae</taxon>
        <taxon>Pyraustinae</taxon>
        <taxon>Loxostege</taxon>
    </lineage>
</organism>
<dbReference type="Pfam" id="PF01094">
    <property type="entry name" value="ANF_receptor"/>
    <property type="match status" value="1"/>
</dbReference>
<dbReference type="GO" id="GO:0005886">
    <property type="term" value="C:plasma membrane"/>
    <property type="evidence" value="ECO:0007669"/>
    <property type="project" value="UniProtKB-SubCell"/>
</dbReference>
<evidence type="ECO:0000256" key="3">
    <source>
        <dbReference type="ARBA" id="ARBA00022692"/>
    </source>
</evidence>
<dbReference type="InterPro" id="IPR017978">
    <property type="entry name" value="GPCR_3_C"/>
</dbReference>
<dbReference type="InterPro" id="IPR038550">
    <property type="entry name" value="GPCR_3_9-Cys_sf"/>
</dbReference>
<dbReference type="InterPro" id="IPR017979">
    <property type="entry name" value="GPCR_3_CS"/>
</dbReference>
<name>A0ABD0SX19_LOXSC</name>
<sequence length="915" mass="97741">MAMCSGGMPRIISTAAVGVVLKAPMPHTPPTLGGRHSERSARSRWHYGIQRVEATLRALDAINVDRTLLPRVRLGAELRDSCWAPPTALRQTIDLVRDAISPAEPTEADAIAEAGGSRSTGRRVPLLGVLGPGASSASVQVQNLLQLFSIPQVSYSATSRELSDRARFSTFFRVVPSDLHQARTMVALLRAHNWTYVHAVHTDESYGQSGMAAFREEAARGGVCVAREEALRAAPGIAEVENTLKRLTDGPRVAVCWCEGRTARALLEGIDGWADRRDVVAGVEPVANDALTLRIRSPYLKHFDAYYHSLKPHTNLRNPWFKEFWEQKFNCSMSEDPAVGGMRRCTGNESLGTGYTQEPKLALVVRGVYALAHALHNMRNAACGPSARDEGLCAAMLPFNVSLYKWHLARVRFRAPDGGLVAFDDNGDPLPELSEYDVMNLVSDSSGGWRYVRVGRWRRGRLQLRGGDAAAARRAVGVHAACSAPCGPGQWARPGEGRARCCWTCVTCPPLAITAPPPATGCRLCPPGHRPDVHRTSCLASPVEWGGEAQWARSVALAAGGAGLAAVLACAGTFWRHRATPVVKSASRELCALLLLSAAACHGAALAAALRPAVLPCIAVRSILSAPSLGGVYAAVLARTVRVARLVAAAERRPAARPRLLSSRAQVWTWVCLTTPGVVTAAWSAAQWAPTPRLLHPGRARAVLACGGERAPAQLLPLAPALALLASCVVLAVRTRRLPHNFNETRFVGAAAYATCVTWVAFFPLYAATEARTATLCACVSLSAGACVLLSLGPRVWVCVFRPARNTRAHFLTATSIRCHLGKYRPGGEPQSTADSVASPPRTVKERRDTGSQTVAPVSKELGGGECDAGGWCAAAGACARVTRSPADADVADVLIVLLHHRHEVPRGVGDLNLP</sequence>
<protein>
    <recommendedName>
        <fullName evidence="12">G-protein coupled receptors family 3 profile domain-containing protein</fullName>
    </recommendedName>
</protein>
<dbReference type="EMBL" id="JBEDNZ010000013">
    <property type="protein sequence ID" value="KAL0830240.1"/>
    <property type="molecule type" value="Genomic_DNA"/>
</dbReference>
<dbReference type="PROSITE" id="PS50259">
    <property type="entry name" value="G_PROTEIN_RECEP_F3_4"/>
    <property type="match status" value="1"/>
</dbReference>
<evidence type="ECO:0000256" key="2">
    <source>
        <dbReference type="ARBA" id="ARBA00022475"/>
    </source>
</evidence>
<dbReference type="InterPro" id="IPR028082">
    <property type="entry name" value="Peripla_BP_I"/>
</dbReference>
<reference evidence="13 14" key="1">
    <citation type="submission" date="2024-06" db="EMBL/GenBank/DDBJ databases">
        <title>A chromosome-level genome assembly of beet webworm, Loxostege sticticalis.</title>
        <authorList>
            <person name="Zhang Y."/>
        </authorList>
    </citation>
    <scope>NUCLEOTIDE SEQUENCE [LARGE SCALE GENOMIC DNA]</scope>
    <source>
        <strain evidence="13">AQ028</strain>
        <tissue evidence="13">Male pupae</tissue>
    </source>
</reference>
<dbReference type="Pfam" id="PF07562">
    <property type="entry name" value="NCD3G"/>
    <property type="match status" value="1"/>
</dbReference>
<keyword evidence="2" id="KW-1003">Cell membrane</keyword>
<dbReference type="InterPro" id="IPR001828">
    <property type="entry name" value="ANF_lig-bd_rcpt"/>
</dbReference>
<accession>A0ABD0SX19</accession>
<gene>
    <name evidence="13" type="ORF">ABMA28_002451</name>
</gene>
<dbReference type="SUPFAM" id="SSF53822">
    <property type="entry name" value="Periplasmic binding protein-like I"/>
    <property type="match status" value="1"/>
</dbReference>
<feature type="region of interest" description="Disordered" evidence="10">
    <location>
        <begin position="825"/>
        <end position="856"/>
    </location>
</feature>
<evidence type="ECO:0000256" key="10">
    <source>
        <dbReference type="SAM" id="MobiDB-lite"/>
    </source>
</evidence>
<evidence type="ECO:0000256" key="6">
    <source>
        <dbReference type="ARBA" id="ARBA00023136"/>
    </source>
</evidence>
<evidence type="ECO:0000256" key="7">
    <source>
        <dbReference type="ARBA" id="ARBA00023170"/>
    </source>
</evidence>
<dbReference type="PRINTS" id="PR00248">
    <property type="entry name" value="GPCRMGR"/>
</dbReference>
<evidence type="ECO:0000256" key="4">
    <source>
        <dbReference type="ARBA" id="ARBA00022989"/>
    </source>
</evidence>